<evidence type="ECO:0000313" key="1">
    <source>
        <dbReference type="EMBL" id="SIN74685.1"/>
    </source>
</evidence>
<gene>
    <name evidence="1" type="ORF">SAMN05444368_1674</name>
</gene>
<keyword evidence="1" id="KW-0808">Transferase</keyword>
<evidence type="ECO:0000313" key="2">
    <source>
        <dbReference type="Proteomes" id="UP000185093"/>
    </source>
</evidence>
<dbReference type="PANTHER" id="PTHR40697:SF2">
    <property type="entry name" value="ATP-NAD KINASE-RELATED"/>
    <property type="match status" value="1"/>
</dbReference>
<dbReference type="InterPro" id="IPR039065">
    <property type="entry name" value="AcoX-like"/>
</dbReference>
<organism evidence="1 2">
    <name type="scientific">Acetomicrobium flavidum</name>
    <dbReference type="NCBI Taxonomy" id="49896"/>
    <lineage>
        <taxon>Bacteria</taxon>
        <taxon>Thermotogati</taxon>
        <taxon>Synergistota</taxon>
        <taxon>Synergistia</taxon>
        <taxon>Synergistales</taxon>
        <taxon>Acetomicrobiaceae</taxon>
        <taxon>Acetomicrobium</taxon>
    </lineage>
</organism>
<dbReference type="EMBL" id="FSQZ01000001">
    <property type="protein sequence ID" value="SIN74685.1"/>
    <property type="molecule type" value="Genomic_DNA"/>
</dbReference>
<dbReference type="Proteomes" id="UP000185093">
    <property type="component" value="Unassembled WGS sequence"/>
</dbReference>
<reference evidence="1 2" key="1">
    <citation type="submission" date="2016-11" db="EMBL/GenBank/DDBJ databases">
        <authorList>
            <person name="Varghese N."/>
            <person name="Submissions S."/>
        </authorList>
    </citation>
    <scope>NUCLEOTIDE SEQUENCE [LARGE SCALE GENOMIC DNA]</scope>
    <source>
        <strain evidence="1 2">DSM 20664</strain>
    </source>
</reference>
<dbReference type="Pfam" id="PF01513">
    <property type="entry name" value="NAD_kinase"/>
    <property type="match status" value="1"/>
</dbReference>
<dbReference type="SUPFAM" id="SSF111331">
    <property type="entry name" value="NAD kinase/diacylglycerol kinase-like"/>
    <property type="match status" value="1"/>
</dbReference>
<proteinExistence type="predicted"/>
<protein>
    <submittedName>
        <fullName evidence="1">Predicted polyphosphate-or ATP-dependent NAD kinase</fullName>
    </submittedName>
</protein>
<keyword evidence="2" id="KW-1185">Reference proteome</keyword>
<dbReference type="InterPro" id="IPR016064">
    <property type="entry name" value="NAD/diacylglycerol_kinase_sf"/>
</dbReference>
<dbReference type="PIRSF" id="PIRSF016907">
    <property type="entry name" value="Kin_ATP-NAD"/>
    <property type="match status" value="1"/>
</dbReference>
<dbReference type="RefSeq" id="WP_074199887.1">
    <property type="nucleotide sequence ID" value="NZ_FSQZ01000001.1"/>
</dbReference>
<dbReference type="InterPro" id="IPR011386">
    <property type="entry name" value="Put_ATP-NAD_kin"/>
</dbReference>
<keyword evidence="1" id="KW-0418">Kinase</keyword>
<dbReference type="InterPro" id="IPR002504">
    <property type="entry name" value="NADK"/>
</dbReference>
<name>A0ABY1JFF0_9BACT</name>
<dbReference type="Pfam" id="PF20143">
    <property type="entry name" value="NAD_kinase_C"/>
    <property type="match status" value="1"/>
</dbReference>
<comment type="caution">
    <text evidence="1">The sequence shown here is derived from an EMBL/GenBank/DDBJ whole genome shotgun (WGS) entry which is preliminary data.</text>
</comment>
<dbReference type="PANTHER" id="PTHR40697">
    <property type="entry name" value="ACETOIN CATABOLISM PROTEIN X"/>
    <property type="match status" value="1"/>
</dbReference>
<dbReference type="GO" id="GO:0016301">
    <property type="term" value="F:kinase activity"/>
    <property type="evidence" value="ECO:0007669"/>
    <property type="project" value="UniProtKB-KW"/>
</dbReference>
<sequence length="370" mass="39967">MHKVGLIVNPIAGMGGKVGLKGTDGSEIVALARKLGATAEAPFRALQALKELEILKDSIEIIACPGAMGESVAKKCGFKVGIIGPAKEETSAEDTRRAASEMMKLQIELLLFAGGDGTARDIYSSIKDSGPVIGIPAGVKMHSSIFALNPKRAGELALLYLTGKVKELREAEVMDIDEELFRKGVVCARLYGYLKIPFERRYVQNVKAATPPSEKYEQEVIAAEVVENMEQGCIYIVGPGTTTRQIMQLLGLDYSLLGVDVVSNGKLLAKDVSEKQLLEIIDDKRSKLIVTPIGGQGYILGRGNQQLSPRIIKKIGKDNIIVVSTKDKLHSLKGAPLLVDSGDGEVDEMLVGYIKVITGYKEYAIYLVSF</sequence>
<accession>A0ABY1JFF0</accession>